<accession>A0A0K9PVL4</accession>
<dbReference type="InterPro" id="IPR009543">
    <property type="entry name" value="VPS13_VAB"/>
</dbReference>
<dbReference type="InterPro" id="IPR056748">
    <property type="entry name" value="VPS13-like_C"/>
</dbReference>
<name>A0A0K9PVL4_ZOSMR</name>
<sequence>MASISICFSKSICRQLSQLIATLSWKETEYRLFKNDDLDVSANHKTRILSAFQYSLAIKIESITLRTNFEDDAGETSVICFVLNNITTWCSAHEYLNLVLYKMMVETNISTAGKDCKDIILCSFLNDFANAPLDKDSEIASAKIHDSWFGNFDSFSGPSKSDESEFNEEFLNEPIISTGLDKQGFSNYFDVQTSTSSISMDRFPFVLVQNSGILSNLESSFTLNIPEWINLQMKDNLSTQFYFPDFKKISNNATSLEVNVFSMDITLSGIQIHFHDSSCVVGTLSLPLVKSYMSFKGSNCWDILCSIDGLSFLSPWCGNNQVVLGKSLPNISPVVNIRARKQNIRSNFPVSEISFGIQHVNCTLPSEFVAMIIGYLSLPDWKLKGGNKVSNLESDEIVPFDIVYKFEILGSTLVFPLESFRDSQLQLDLPLVYCCFIPKCHSEDARKYFHQDVMLSTPVLTDIFNIFGHNLVFNFWCKCDNQSLLVTEDSSVKKISFVETSDVNLWIRIPSPTNELANDSLVATEISVKVGTLNFIAQDENFISGMEAIVDVIDRFSAVGKESNYFKTDVMHFIKLIRNLKQTNSDMNTNLKKSLVNIKMTIDVLSVKLNCLTVNEGSPPEVMADANMQVVFSASIENDTLVNLDAAISGLILHSVSSCFLLLSSGCQDSISKNIWINFCKSDESEMKVIFTINFVDVWLHFSEWMNLIDLVQIYIHAPNSGSLRSKSKLQTNKNFSDAASDLIVKSENVCLSFHLPIRDVSNSLPRFGKAKLKKIQHRQYVENILPDHDKNCRFLKFSFKSEGIELILKNGSVKLKSSIKKIRVFLEVMEKSKVSSMPFILVSKVQVAAEFLKKQQKSMKIMTGINIYSIDVGMSYDVFTFCQSLYFMTFEEASSEVPLYAMDFSIDLQKVSILISDGKWTYTGPVIEILINNALLKANNMEHAMEISLTGKVLVNYNNIHKVMWEPFVEPWSFQFRFKRNWENILLNLSGISDICLKSTDQLNLNITESLIEVIFRVVEVFDDGRKIPEERQFHDNWTTSLLPNSSSLYTKRHAPYILCNETSLPLFFWVSHGHTDVKCLENYLQPGSSVPIYVEETFDNKCFVRNSSHSFEKLLSDQRKNNVVHHMISIKIDGTSRPSKPMSMDLVGSSYFEVNFSDSRDSARDDLDEGKHDQLSNKKTITDSLSGFVVPVVFDVSLHGYSKFIRLYSTVILFNALSVPLELRFDIPFGISPKILDPILPLHEFPLPVHLAEAGQMRWRPVGSDYLWSDSCSLSNLLSKEYKRGILKSFVCYPYNPTNYPFRCCISVEDHSFLSGGLLRKSFPSHLGGIGSFTSDNDKHVDSHELHNNWCIRQVKLTTPLLVKNCLPSALELTIDSGGVSHHIVLSEDDGASVFHIDSTHDLNLTFQINGFMPTYLKFLRAETFMVSAKLIDNKFSLFDTVAFYTDTSYGSLSITVEKTMDAYCGARELNLSVPFLLYNCTEIPLVIVDNDLEKKGYTCILPTSFDLIGQEQNFYEENVLGLLCLDTENLVTTHSVDNVDHDSFSNDLSIPFGKNSNQIDHVLSRRCLLKGQNNSETSLHSLKEIEASSNHFKLSSNSIKIEEKNDLKEKNVRKVKACMYSPSSGSSVTELMVRLRTHFPYSQSESGKNTVWSSSFCLVPPSGSTNIIVPHPCNSGAFLLSVTSTPAEGLLGKTRSVIFQPRYVICNACSKTLSYKQKGTNLFYHLGIGQHSHLHWTDKTRELLISLRFNESGGQWSGGFLPDTLGDAQVKMRNYVTGAIDMVRVEIQNADMLAMNEETFGHSNDTSGTQLILLSHDDTGFMPYRIDNFSMERLRIYQQKCEKFETIVHSYTSCQYAWDEPCYPHLLLIEVPGERVLGSYNFDDLTSHSLVCLRETLEKPERNFFIGVHAEGAIKVLTIIDSSYHDLKDIQETSFLDIKGKRKADDKPVEFTERMTIHLPFIGLSLIDSSPQELIFACAKDTAIVLMQNMDKQKVSFQIQSLQIDNQLFYTQYPIMLSIDHEHKDSLLSHQTKNDPKQKVQVENIANGIFDSKYESVFHFSAAKWRIKESLLISFEHIYIRLCPLRIELEEQVVLHLLDFIKNITSKLSHGRTMQIANPEFQTNCNSILNNIPSKFKDYKCKKCSSSEFPNYLKTHENHPSLPSVVPIGAPWQKISILAKKKKQIYFEAFELSPIKFTLSFSSAPWMIRNESNKNAESLLHFSSIKFQRGLMALVDIEGVPVHLGELKLMHLMASSKSVQQILIRHYTKQLLHEMYKVFGSAGVIGNPMGFARNFGLGIKDFLSVSAQSVVQNPSEVITGMAQGSKSLLSNTVYALSSATTQFSKAAHKSIVAFTFDEQAAARISNQKKGLESRGRGVLNEFLDGLTGLLQSPIRGAEEHGLPGVLSGIAVGTAGLIARPVASILETTGKTAQSIRNRSSPYHFQRYRVRLPRPVARDLPLLPYSWEEAIGVLILQEADESRLKDEIFVTCKSLKQSGRFIVVTKRIILVVSCSSLVGLNSPDFVGVATDLEWMVEMEMDLDSIIHIDRFQESVNIVGSNTDVLIRQKKIASRSRKWCPPASVPLSNMCVECSCEIDAEETLQILNATIEQEKIHRWGMHVIHRSNLI</sequence>
<evidence type="ECO:0000313" key="3">
    <source>
        <dbReference type="EMBL" id="KMZ72270.1"/>
    </source>
</evidence>
<dbReference type="Proteomes" id="UP000036987">
    <property type="component" value="Unassembled WGS sequence"/>
</dbReference>
<dbReference type="STRING" id="29655.A0A0K9PVL4"/>
<dbReference type="GO" id="GO:0045053">
    <property type="term" value="P:protein retention in Golgi apparatus"/>
    <property type="evidence" value="ECO:0000318"/>
    <property type="project" value="GO_Central"/>
</dbReference>
<feature type="domain" description="Vacuolar protein sorting-associated protein 13 VPS13 adaptor binding" evidence="1">
    <location>
        <begin position="1194"/>
        <end position="1493"/>
    </location>
</feature>
<comment type="caution">
    <text evidence="3">The sequence shown here is derived from an EMBL/GenBank/DDBJ whole genome shotgun (WGS) entry which is preliminary data.</text>
</comment>
<proteinExistence type="predicted"/>
<dbReference type="PANTHER" id="PTHR16166">
    <property type="entry name" value="VACUOLAR PROTEIN SORTING-ASSOCIATED PROTEIN VPS13"/>
    <property type="match status" value="1"/>
</dbReference>
<evidence type="ECO:0000313" key="4">
    <source>
        <dbReference type="Proteomes" id="UP000036987"/>
    </source>
</evidence>
<feature type="domain" description="Intermembrane lipid transfer protein VPS13-like C-terminal" evidence="2">
    <location>
        <begin position="2452"/>
        <end position="2522"/>
    </location>
</feature>
<dbReference type="PANTHER" id="PTHR16166:SF143">
    <property type="entry name" value="PROTEIN SORTING-ASSOCIATED PROTEIN, PUTATIVE (DUF1162)-RELATED"/>
    <property type="match status" value="1"/>
</dbReference>
<dbReference type="InterPro" id="IPR026847">
    <property type="entry name" value="VPS13"/>
</dbReference>
<organism evidence="3 4">
    <name type="scientific">Zostera marina</name>
    <name type="common">Eelgrass</name>
    <dbReference type="NCBI Taxonomy" id="29655"/>
    <lineage>
        <taxon>Eukaryota</taxon>
        <taxon>Viridiplantae</taxon>
        <taxon>Streptophyta</taxon>
        <taxon>Embryophyta</taxon>
        <taxon>Tracheophyta</taxon>
        <taxon>Spermatophyta</taxon>
        <taxon>Magnoliopsida</taxon>
        <taxon>Liliopsida</taxon>
        <taxon>Zosteraceae</taxon>
        <taxon>Zostera</taxon>
    </lineage>
</organism>
<evidence type="ECO:0000259" key="1">
    <source>
        <dbReference type="Pfam" id="PF25036"/>
    </source>
</evidence>
<dbReference type="OMA" id="SSAPWMI"/>
<gene>
    <name evidence="3" type="ORF">ZOSMA_168G00060</name>
</gene>
<protein>
    <submittedName>
        <fullName evidence="3">Putative Vacuolar protein sorting-associated protein</fullName>
    </submittedName>
</protein>
<dbReference type="OrthoDB" id="428159at2759"/>
<feature type="domain" description="Vacuolar protein sorting-associated protein 13 VPS13 adaptor binding" evidence="1">
    <location>
        <begin position="1597"/>
        <end position="1865"/>
    </location>
</feature>
<dbReference type="Pfam" id="PF25036">
    <property type="entry name" value="VPS13_VAB"/>
    <property type="match status" value="2"/>
</dbReference>
<dbReference type="EMBL" id="LFYR01000640">
    <property type="protein sequence ID" value="KMZ72270.1"/>
    <property type="molecule type" value="Genomic_DNA"/>
</dbReference>
<evidence type="ECO:0000259" key="2">
    <source>
        <dbReference type="Pfam" id="PF25037"/>
    </source>
</evidence>
<keyword evidence="4" id="KW-1185">Reference proteome</keyword>
<dbReference type="GO" id="GO:0006623">
    <property type="term" value="P:protein targeting to vacuole"/>
    <property type="evidence" value="ECO:0000318"/>
    <property type="project" value="GO_Central"/>
</dbReference>
<reference evidence="4" key="1">
    <citation type="journal article" date="2016" name="Nature">
        <title>The genome of the seagrass Zostera marina reveals angiosperm adaptation to the sea.</title>
        <authorList>
            <person name="Olsen J.L."/>
            <person name="Rouze P."/>
            <person name="Verhelst B."/>
            <person name="Lin Y.-C."/>
            <person name="Bayer T."/>
            <person name="Collen J."/>
            <person name="Dattolo E."/>
            <person name="De Paoli E."/>
            <person name="Dittami S."/>
            <person name="Maumus F."/>
            <person name="Michel G."/>
            <person name="Kersting A."/>
            <person name="Lauritano C."/>
            <person name="Lohaus R."/>
            <person name="Toepel M."/>
            <person name="Tonon T."/>
            <person name="Vanneste K."/>
            <person name="Amirebrahimi M."/>
            <person name="Brakel J."/>
            <person name="Bostroem C."/>
            <person name="Chovatia M."/>
            <person name="Grimwood J."/>
            <person name="Jenkins J.W."/>
            <person name="Jueterbock A."/>
            <person name="Mraz A."/>
            <person name="Stam W.T."/>
            <person name="Tice H."/>
            <person name="Bornberg-Bauer E."/>
            <person name="Green P.J."/>
            <person name="Pearson G.A."/>
            <person name="Procaccini G."/>
            <person name="Duarte C.M."/>
            <person name="Schmutz J."/>
            <person name="Reusch T.B.H."/>
            <person name="Van de Peer Y."/>
        </authorList>
    </citation>
    <scope>NUCLEOTIDE SEQUENCE [LARGE SCALE GENOMIC DNA]</scope>
    <source>
        <strain evidence="4">cv. Finnish</strain>
    </source>
</reference>
<dbReference type="Pfam" id="PF25037">
    <property type="entry name" value="VPS13_C"/>
    <property type="match status" value="1"/>
</dbReference>